<sequence>MADIAQIKKLRDETGASVSDIRNALDEAGGDQDKARELLAKRGLERAEKKAEREIKAGRVFSYVHHTGTVGATVVLGCETDFVAKTDEFQKLGTELAMQVSSMNPQDVEEFLEQDYIRDPSTTVGGLIKTVVGKLGENIQVKNIKRFEV</sequence>
<dbReference type="EMBL" id="MHBZ01000031">
    <property type="protein sequence ID" value="OGY10680.1"/>
    <property type="molecule type" value="Genomic_DNA"/>
</dbReference>
<feature type="domain" description="Translation elongation factor EFTs/EF1B dimerisation" evidence="6">
    <location>
        <begin position="73"/>
        <end position="148"/>
    </location>
</feature>
<evidence type="ECO:0000313" key="8">
    <source>
        <dbReference type="Proteomes" id="UP000178319"/>
    </source>
</evidence>
<dbReference type="SUPFAM" id="SSF46934">
    <property type="entry name" value="UBA-like"/>
    <property type="match status" value="1"/>
</dbReference>
<dbReference type="CDD" id="cd14275">
    <property type="entry name" value="UBA_EF-Ts"/>
    <property type="match status" value="1"/>
</dbReference>
<dbReference type="InterPro" id="IPR014039">
    <property type="entry name" value="Transl_elong_EFTs/EF1B_dimer"/>
</dbReference>
<protein>
    <recommendedName>
        <fullName evidence="2 5">Elongation factor Ts</fullName>
        <shortName evidence="5">EF-Ts</shortName>
    </recommendedName>
</protein>
<proteinExistence type="inferred from homology"/>
<accession>A0A1G1V5J7</accession>
<dbReference type="GO" id="GO:0003746">
    <property type="term" value="F:translation elongation factor activity"/>
    <property type="evidence" value="ECO:0007669"/>
    <property type="project" value="UniProtKB-UniRule"/>
</dbReference>
<keyword evidence="3 5" id="KW-0251">Elongation factor</keyword>
<keyword evidence="4 5" id="KW-0648">Protein biosynthesis</keyword>
<name>A0A1G1V5J7_9BACT</name>
<evidence type="ECO:0000256" key="4">
    <source>
        <dbReference type="ARBA" id="ARBA00022917"/>
    </source>
</evidence>
<comment type="caution">
    <text evidence="7">The sequence shown here is derived from an EMBL/GenBank/DDBJ whole genome shotgun (WGS) entry which is preliminary data.</text>
</comment>
<dbReference type="GO" id="GO:0005737">
    <property type="term" value="C:cytoplasm"/>
    <property type="evidence" value="ECO:0007669"/>
    <property type="project" value="UniProtKB-SubCell"/>
</dbReference>
<organism evidence="7 8">
    <name type="scientific">Candidatus Blackburnbacteria bacterium RIFCSPHIGHO2_02_FULL_44_20</name>
    <dbReference type="NCBI Taxonomy" id="1797516"/>
    <lineage>
        <taxon>Bacteria</taxon>
        <taxon>Candidatus Blackburniibacteriota</taxon>
    </lineage>
</organism>
<reference evidence="7 8" key="1">
    <citation type="journal article" date="2016" name="Nat. Commun.">
        <title>Thousands of microbial genomes shed light on interconnected biogeochemical processes in an aquifer system.</title>
        <authorList>
            <person name="Anantharaman K."/>
            <person name="Brown C.T."/>
            <person name="Hug L.A."/>
            <person name="Sharon I."/>
            <person name="Castelle C.J."/>
            <person name="Probst A.J."/>
            <person name="Thomas B.C."/>
            <person name="Singh A."/>
            <person name="Wilkins M.J."/>
            <person name="Karaoz U."/>
            <person name="Brodie E.L."/>
            <person name="Williams K.H."/>
            <person name="Hubbard S.S."/>
            <person name="Banfield J.F."/>
        </authorList>
    </citation>
    <scope>NUCLEOTIDE SEQUENCE [LARGE SCALE GENOMIC DNA]</scope>
</reference>
<comment type="function">
    <text evidence="5">Associates with the EF-Tu.GDP complex and induces the exchange of GDP to GTP. It remains bound to the aminoacyl-tRNA.EF-Tu.GTP complex up to the GTP hydrolysis stage on the ribosome.</text>
</comment>
<dbReference type="Gene3D" id="3.30.479.20">
    <property type="entry name" value="Elongation factor Ts, dimerisation domain"/>
    <property type="match status" value="1"/>
</dbReference>
<dbReference type="SUPFAM" id="SSF54713">
    <property type="entry name" value="Elongation factor Ts (EF-Ts), dimerisation domain"/>
    <property type="match status" value="1"/>
</dbReference>
<dbReference type="AlphaFoldDB" id="A0A1G1V5J7"/>
<dbReference type="InterPro" id="IPR001816">
    <property type="entry name" value="Transl_elong_EFTs/EF1B"/>
</dbReference>
<dbReference type="PANTHER" id="PTHR11741:SF0">
    <property type="entry name" value="ELONGATION FACTOR TS, MITOCHONDRIAL"/>
    <property type="match status" value="1"/>
</dbReference>
<dbReference type="Proteomes" id="UP000178319">
    <property type="component" value="Unassembled WGS sequence"/>
</dbReference>
<comment type="subcellular location">
    <subcellularLocation>
        <location evidence="5">Cytoplasm</location>
    </subcellularLocation>
</comment>
<dbReference type="InterPro" id="IPR009060">
    <property type="entry name" value="UBA-like_sf"/>
</dbReference>
<dbReference type="STRING" id="1797516.A3D26_00770"/>
<evidence type="ECO:0000256" key="3">
    <source>
        <dbReference type="ARBA" id="ARBA00022768"/>
    </source>
</evidence>
<comment type="similarity">
    <text evidence="1 5">Belongs to the EF-Ts family.</text>
</comment>
<feature type="region of interest" description="Involved in Mg(2+) ion dislocation from EF-Tu" evidence="5">
    <location>
        <begin position="80"/>
        <end position="83"/>
    </location>
</feature>
<gene>
    <name evidence="5" type="primary">tsf</name>
    <name evidence="7" type="ORF">A3D26_00770</name>
</gene>
<evidence type="ECO:0000259" key="6">
    <source>
        <dbReference type="Pfam" id="PF00889"/>
    </source>
</evidence>
<dbReference type="Gene3D" id="1.10.8.10">
    <property type="entry name" value="DNA helicase RuvA subunit, C-terminal domain"/>
    <property type="match status" value="1"/>
</dbReference>
<dbReference type="FunFam" id="1.10.8.10:FF:000001">
    <property type="entry name" value="Elongation factor Ts"/>
    <property type="match status" value="1"/>
</dbReference>
<dbReference type="Pfam" id="PF00889">
    <property type="entry name" value="EF_TS"/>
    <property type="match status" value="1"/>
</dbReference>
<dbReference type="PANTHER" id="PTHR11741">
    <property type="entry name" value="ELONGATION FACTOR TS"/>
    <property type="match status" value="1"/>
</dbReference>
<evidence type="ECO:0000256" key="1">
    <source>
        <dbReference type="ARBA" id="ARBA00005532"/>
    </source>
</evidence>
<evidence type="ECO:0000256" key="5">
    <source>
        <dbReference type="HAMAP-Rule" id="MF_00050"/>
    </source>
</evidence>
<dbReference type="InterPro" id="IPR036402">
    <property type="entry name" value="EF-Ts_dimer_sf"/>
</dbReference>
<evidence type="ECO:0000313" key="7">
    <source>
        <dbReference type="EMBL" id="OGY10680.1"/>
    </source>
</evidence>
<keyword evidence="5" id="KW-0963">Cytoplasm</keyword>
<dbReference type="HAMAP" id="MF_00050">
    <property type="entry name" value="EF_Ts"/>
    <property type="match status" value="1"/>
</dbReference>
<evidence type="ECO:0000256" key="2">
    <source>
        <dbReference type="ARBA" id="ARBA00016956"/>
    </source>
</evidence>